<evidence type="ECO:0000313" key="1">
    <source>
        <dbReference type="EMBL" id="KOS68058.1"/>
    </source>
</evidence>
<accession>A0ABR5JZG9</accession>
<dbReference type="RefSeq" id="WP_053582871.1">
    <property type="nucleotide sequence ID" value="NZ_LGRV01000003.1"/>
</dbReference>
<reference evidence="2" key="1">
    <citation type="submission" date="2015-07" db="EMBL/GenBank/DDBJ databases">
        <title>Fjat-14205 dsm 2895.</title>
        <authorList>
            <person name="Liu B."/>
            <person name="Wang J."/>
            <person name="Zhu Y."/>
            <person name="Liu G."/>
            <person name="Chen Q."/>
            <person name="Chen Z."/>
            <person name="Lan J."/>
            <person name="Che J."/>
            <person name="Ge C."/>
            <person name="Shi H."/>
            <person name="Pan Z."/>
            <person name="Liu X."/>
        </authorList>
    </citation>
    <scope>NUCLEOTIDE SEQUENCE [LARGE SCALE GENOMIC DNA]</scope>
    <source>
        <strain evidence="2">DSM 25560</strain>
    </source>
</reference>
<comment type="caution">
    <text evidence="1">The sequence shown here is derived from an EMBL/GenBank/DDBJ whole genome shotgun (WGS) entry which is preliminary data.</text>
</comment>
<protein>
    <submittedName>
        <fullName evidence="1">Uncharacterized protein</fullName>
    </submittedName>
</protein>
<organism evidence="1 2">
    <name type="scientific">Lysinibacillus contaminans</name>
    <dbReference type="NCBI Taxonomy" id="1293441"/>
    <lineage>
        <taxon>Bacteria</taxon>
        <taxon>Bacillati</taxon>
        <taxon>Bacillota</taxon>
        <taxon>Bacilli</taxon>
        <taxon>Bacillales</taxon>
        <taxon>Bacillaceae</taxon>
        <taxon>Lysinibacillus</taxon>
    </lineage>
</organism>
<sequence>MEHNVETFVEKLDRTLTDEQRELLLFLYKNLHVDELSEEEQSFFVEYFFNSETLRNMAVFAIALVEIIHEIEGNIPAIELEERLANSEEQRLYYERKWNDAKLNDLKHQTTKQGNVFHVPFAKYKKEPGPIIICLEQTKGMAKYTEICKSMVLPLFVTAHREHRDLYIVPYNNLVHGHYRFEKGRLNLSYFTDFIECDVASEAAIIPVLQFVEGLLQKKQQCTDADIIIFTEGVPIDGRRLVEPSVKTMMQEMIHKYHIDVSVIAMQENNFKEQYFWFADKVFFAEDAIF</sequence>
<proteinExistence type="predicted"/>
<dbReference type="EMBL" id="LGRV01000003">
    <property type="protein sequence ID" value="KOS68058.1"/>
    <property type="molecule type" value="Genomic_DNA"/>
</dbReference>
<name>A0ABR5JZG9_9BACI</name>
<keyword evidence="2" id="KW-1185">Reference proteome</keyword>
<dbReference type="Proteomes" id="UP000050668">
    <property type="component" value="Unassembled WGS sequence"/>
</dbReference>
<gene>
    <name evidence="1" type="ORF">AEA09_05485</name>
</gene>
<evidence type="ECO:0000313" key="2">
    <source>
        <dbReference type="Proteomes" id="UP000050668"/>
    </source>
</evidence>